<keyword evidence="1" id="KW-1133">Transmembrane helix</keyword>
<accession>A0A2H3C026</accession>
<proteinExistence type="predicted"/>
<dbReference type="Proteomes" id="UP000218334">
    <property type="component" value="Unassembled WGS sequence"/>
</dbReference>
<name>A0A2H3C026_9AGAR</name>
<gene>
    <name evidence="2" type="ORF">ARMSODRAFT_184772</name>
</gene>
<dbReference type="AlphaFoldDB" id="A0A2H3C026"/>
<reference evidence="3" key="1">
    <citation type="journal article" date="2017" name="Nat. Ecol. Evol.">
        <title>Genome expansion and lineage-specific genetic innovations in the forest pathogenic fungi Armillaria.</title>
        <authorList>
            <person name="Sipos G."/>
            <person name="Prasanna A.N."/>
            <person name="Walter M.C."/>
            <person name="O'Connor E."/>
            <person name="Balint B."/>
            <person name="Krizsan K."/>
            <person name="Kiss B."/>
            <person name="Hess J."/>
            <person name="Varga T."/>
            <person name="Slot J."/>
            <person name="Riley R."/>
            <person name="Boka B."/>
            <person name="Rigling D."/>
            <person name="Barry K."/>
            <person name="Lee J."/>
            <person name="Mihaltcheva S."/>
            <person name="LaButti K."/>
            <person name="Lipzen A."/>
            <person name="Waldron R."/>
            <person name="Moloney N.M."/>
            <person name="Sperisen C."/>
            <person name="Kredics L."/>
            <person name="Vagvoelgyi C."/>
            <person name="Patrignani A."/>
            <person name="Fitzpatrick D."/>
            <person name="Nagy I."/>
            <person name="Doyle S."/>
            <person name="Anderson J.B."/>
            <person name="Grigoriev I.V."/>
            <person name="Gueldener U."/>
            <person name="Muensterkoetter M."/>
            <person name="Nagy L.G."/>
        </authorList>
    </citation>
    <scope>NUCLEOTIDE SEQUENCE [LARGE SCALE GENOMIC DNA]</scope>
    <source>
        <strain evidence="3">28-4</strain>
    </source>
</reference>
<feature type="transmembrane region" description="Helical" evidence="1">
    <location>
        <begin position="71"/>
        <end position="92"/>
    </location>
</feature>
<protein>
    <submittedName>
        <fullName evidence="2">Uncharacterized protein</fullName>
    </submittedName>
</protein>
<evidence type="ECO:0000313" key="3">
    <source>
        <dbReference type="Proteomes" id="UP000218334"/>
    </source>
</evidence>
<evidence type="ECO:0000256" key="1">
    <source>
        <dbReference type="SAM" id="Phobius"/>
    </source>
</evidence>
<keyword evidence="3" id="KW-1185">Reference proteome</keyword>
<evidence type="ECO:0000313" key="2">
    <source>
        <dbReference type="EMBL" id="PBK68646.1"/>
    </source>
</evidence>
<organism evidence="2 3">
    <name type="scientific">Armillaria solidipes</name>
    <dbReference type="NCBI Taxonomy" id="1076256"/>
    <lineage>
        <taxon>Eukaryota</taxon>
        <taxon>Fungi</taxon>
        <taxon>Dikarya</taxon>
        <taxon>Basidiomycota</taxon>
        <taxon>Agaricomycotina</taxon>
        <taxon>Agaricomycetes</taxon>
        <taxon>Agaricomycetidae</taxon>
        <taxon>Agaricales</taxon>
        <taxon>Marasmiineae</taxon>
        <taxon>Physalacriaceae</taxon>
        <taxon>Armillaria</taxon>
    </lineage>
</organism>
<keyword evidence="1" id="KW-0812">Transmembrane</keyword>
<dbReference type="EMBL" id="KZ293431">
    <property type="protein sequence ID" value="PBK68646.1"/>
    <property type="molecule type" value="Genomic_DNA"/>
</dbReference>
<keyword evidence="1" id="KW-0472">Membrane</keyword>
<sequence length="159" mass="17631">MSELPIIKSSIPMNESKRRVNARKGTDRAHGIQTKPNLAFLPYHNHPDALDAYNVCLEFEKSAPPDSAALVYARTLGYLAHALGQTFIYYLIRPCRAMNPRRISARHRKTIKGRKISLLGSGVVSGKYDQTTLSEVSAPTDEIEEAGVVCTHRARVLVS</sequence>